<reference evidence="1" key="1">
    <citation type="journal article" date="2021" name="Proc. Natl. Acad. Sci. U.S.A.">
        <title>A Catalog of Tens of Thousands of Viruses from Human Metagenomes Reveals Hidden Associations with Chronic Diseases.</title>
        <authorList>
            <person name="Tisza M.J."/>
            <person name="Buck C.B."/>
        </authorList>
    </citation>
    <scope>NUCLEOTIDE SEQUENCE</scope>
    <source>
        <strain evidence="1">Ctu1o13</strain>
    </source>
</reference>
<sequence length="98" mass="11194">MRLIDADWALGHLKPYEPSDEEWSVTGGTALRLIHNAIDNAPTVDAVVVTRCKDCKHLCVWNRKDMYAFCPKTNIAFLPFELDTRTFFCGFGERKEDA</sequence>
<accession>A0A8S5UZ11</accession>
<name>A0A8S5UZ11_9CAUD</name>
<evidence type="ECO:0000313" key="1">
    <source>
        <dbReference type="EMBL" id="DAF99683.1"/>
    </source>
</evidence>
<protein>
    <submittedName>
        <fullName evidence="1">Baseplate protein</fullName>
    </submittedName>
</protein>
<dbReference type="EMBL" id="BK016170">
    <property type="protein sequence ID" value="DAF99683.1"/>
    <property type="molecule type" value="Genomic_DNA"/>
</dbReference>
<organism evidence="1">
    <name type="scientific">Siphoviridae sp. ctu1o13</name>
    <dbReference type="NCBI Taxonomy" id="2825711"/>
    <lineage>
        <taxon>Viruses</taxon>
        <taxon>Duplodnaviria</taxon>
        <taxon>Heunggongvirae</taxon>
        <taxon>Uroviricota</taxon>
        <taxon>Caudoviricetes</taxon>
    </lineage>
</organism>
<proteinExistence type="predicted"/>